<dbReference type="NCBIfam" id="TIGR00797">
    <property type="entry name" value="matE"/>
    <property type="match status" value="1"/>
</dbReference>
<feature type="transmembrane region" description="Helical" evidence="6">
    <location>
        <begin position="237"/>
        <end position="260"/>
    </location>
</feature>
<dbReference type="GO" id="GO:0042910">
    <property type="term" value="F:xenobiotic transmembrane transporter activity"/>
    <property type="evidence" value="ECO:0007669"/>
    <property type="project" value="InterPro"/>
</dbReference>
<accession>A0A520RW34</accession>
<feature type="transmembrane region" description="Helical" evidence="6">
    <location>
        <begin position="353"/>
        <end position="378"/>
    </location>
</feature>
<comment type="similarity">
    <text evidence="2">Belongs to the multi antimicrobial extrusion (MATE) (TC 2.A.66.1) family.</text>
</comment>
<feature type="transmembrane region" description="Helical" evidence="6">
    <location>
        <begin position="321"/>
        <end position="341"/>
    </location>
</feature>
<keyword evidence="3 6" id="KW-0812">Transmembrane</keyword>
<evidence type="ECO:0000256" key="1">
    <source>
        <dbReference type="ARBA" id="ARBA00004141"/>
    </source>
</evidence>
<feature type="transmembrane region" description="Helical" evidence="6">
    <location>
        <begin position="415"/>
        <end position="434"/>
    </location>
</feature>
<dbReference type="Pfam" id="PF01554">
    <property type="entry name" value="MatE"/>
    <property type="match status" value="2"/>
</dbReference>
<evidence type="ECO:0000313" key="7">
    <source>
        <dbReference type="EMBL" id="RZO74397.1"/>
    </source>
</evidence>
<dbReference type="InterPro" id="IPR002528">
    <property type="entry name" value="MATE_fam"/>
</dbReference>
<protein>
    <submittedName>
        <fullName evidence="7">MATE family efflux transporter</fullName>
    </submittedName>
</protein>
<comment type="subcellular location">
    <subcellularLocation>
        <location evidence="1">Membrane</location>
        <topology evidence="1">Multi-pass membrane protein</topology>
    </subcellularLocation>
</comment>
<evidence type="ECO:0000256" key="6">
    <source>
        <dbReference type="SAM" id="Phobius"/>
    </source>
</evidence>
<evidence type="ECO:0000313" key="8">
    <source>
        <dbReference type="Proteomes" id="UP000320404"/>
    </source>
</evidence>
<evidence type="ECO:0000256" key="3">
    <source>
        <dbReference type="ARBA" id="ARBA00022692"/>
    </source>
</evidence>
<dbReference type="AlphaFoldDB" id="A0A520RW34"/>
<dbReference type="CDD" id="cd13136">
    <property type="entry name" value="MATE_DinF_like"/>
    <property type="match status" value="1"/>
</dbReference>
<feature type="transmembrane region" description="Helical" evidence="6">
    <location>
        <begin position="130"/>
        <end position="153"/>
    </location>
</feature>
<feature type="transmembrane region" description="Helical" evidence="6">
    <location>
        <begin position="15"/>
        <end position="39"/>
    </location>
</feature>
<feature type="transmembrane region" description="Helical" evidence="6">
    <location>
        <begin position="45"/>
        <end position="65"/>
    </location>
</feature>
<dbReference type="Proteomes" id="UP000320404">
    <property type="component" value="Unassembled WGS sequence"/>
</dbReference>
<dbReference type="GO" id="GO:0005886">
    <property type="term" value="C:plasma membrane"/>
    <property type="evidence" value="ECO:0007669"/>
    <property type="project" value="TreeGrafter"/>
</dbReference>
<dbReference type="EMBL" id="SHAH01000102">
    <property type="protein sequence ID" value="RZO74397.1"/>
    <property type="molecule type" value="Genomic_DNA"/>
</dbReference>
<reference evidence="7 8" key="1">
    <citation type="submission" date="2019-02" db="EMBL/GenBank/DDBJ databases">
        <title>Prokaryotic population dynamics and viral predation in marine succession experiment using metagenomics: the confinement effect.</title>
        <authorList>
            <person name="Haro-Moreno J.M."/>
            <person name="Rodriguez-Valera F."/>
            <person name="Lopez-Perez M."/>
        </authorList>
    </citation>
    <scope>NUCLEOTIDE SEQUENCE [LARGE SCALE GENOMIC DNA]</scope>
    <source>
        <strain evidence="7">MED-G158</strain>
    </source>
</reference>
<feature type="transmembrane region" description="Helical" evidence="6">
    <location>
        <begin position="390"/>
        <end position="409"/>
    </location>
</feature>
<dbReference type="PANTHER" id="PTHR42893:SF46">
    <property type="entry name" value="PROTEIN DETOXIFICATION 44, CHLOROPLASTIC"/>
    <property type="match status" value="1"/>
</dbReference>
<evidence type="ECO:0000256" key="5">
    <source>
        <dbReference type="ARBA" id="ARBA00023136"/>
    </source>
</evidence>
<feature type="transmembrane region" description="Helical" evidence="6">
    <location>
        <begin position="187"/>
        <end position="210"/>
    </location>
</feature>
<feature type="transmembrane region" description="Helical" evidence="6">
    <location>
        <begin position="160"/>
        <end position="181"/>
    </location>
</feature>
<feature type="transmembrane region" description="Helical" evidence="6">
    <location>
        <begin position="93"/>
        <end position="118"/>
    </location>
</feature>
<comment type="caution">
    <text evidence="7">The sequence shown here is derived from an EMBL/GenBank/DDBJ whole genome shotgun (WGS) entry which is preliminary data.</text>
</comment>
<gene>
    <name evidence="7" type="ORF">EVA69_05955</name>
</gene>
<dbReference type="PANTHER" id="PTHR42893">
    <property type="entry name" value="PROTEIN DETOXIFICATION 44, CHLOROPLASTIC-RELATED"/>
    <property type="match status" value="1"/>
</dbReference>
<sequence>MSASQLEYGRILQQAWPLILANAAVPILGLVDTAVIGNLGSIEDLGAIAFGAMIFSFVYWGFGFLRMGTTGFVAQALGVNDHIEIRTILGRSLLMAVSLGLILIALQWPIQIITFAALDGSAAVEETARAYFAIRIWGAPATLASFVGAGLLIGLGKNRLLLGLQLFLNGLNIILDIVFAGGLGMGAAGIALGTVIAEWSAVLVGTWIIYHSLHVSHGSNEPFWSLQRIIDREKVKIAVAANLDIMIRTLLLVFSFAFFTNQSAQFGDMVLAANHILLQIISFAAFFLDGFAFVAEALVGKAYGANDRATFKAAVKRTSELAVGSGILLALIVLVFGPLFVSVLTDIESVRSYASGLCYVAAIYILLSIAAFQLDGIFIGVSFTRQMRNAAIQSLGVFLLAWWLLIDVFAVKGLWWAMIIYVVARALCLLRYYPAIFPAKRELR</sequence>
<evidence type="ECO:0000256" key="4">
    <source>
        <dbReference type="ARBA" id="ARBA00022989"/>
    </source>
</evidence>
<feature type="transmembrane region" description="Helical" evidence="6">
    <location>
        <begin position="280"/>
        <end position="300"/>
    </location>
</feature>
<proteinExistence type="inferred from homology"/>
<organism evidence="7 8">
    <name type="scientific">OM182 bacterium</name>
    <dbReference type="NCBI Taxonomy" id="2510334"/>
    <lineage>
        <taxon>Bacteria</taxon>
        <taxon>Pseudomonadati</taxon>
        <taxon>Pseudomonadota</taxon>
        <taxon>Gammaproteobacteria</taxon>
        <taxon>OMG group</taxon>
        <taxon>OM182 clade</taxon>
    </lineage>
</organism>
<keyword evidence="5 6" id="KW-0472">Membrane</keyword>
<dbReference type="InterPro" id="IPR044644">
    <property type="entry name" value="DinF-like"/>
</dbReference>
<name>A0A520RW34_9GAMM</name>
<keyword evidence="4 6" id="KW-1133">Transmembrane helix</keyword>
<evidence type="ECO:0000256" key="2">
    <source>
        <dbReference type="ARBA" id="ARBA00010199"/>
    </source>
</evidence>
<dbReference type="GO" id="GO:0015297">
    <property type="term" value="F:antiporter activity"/>
    <property type="evidence" value="ECO:0007669"/>
    <property type="project" value="InterPro"/>
</dbReference>